<feature type="region of interest" description="Disordered" evidence="1">
    <location>
        <begin position="30"/>
        <end position="51"/>
    </location>
</feature>
<dbReference type="AlphaFoldDB" id="A0ABC9XAU0"/>
<evidence type="ECO:0000256" key="1">
    <source>
        <dbReference type="SAM" id="MobiDB-lite"/>
    </source>
</evidence>
<name>A0ABC9XAU0_GRUJA</name>
<gene>
    <name evidence="2" type="ORF">GRJ2_001882200</name>
</gene>
<protein>
    <submittedName>
        <fullName evidence="2">Uncharacterized protein</fullName>
    </submittedName>
</protein>
<dbReference type="Proteomes" id="UP001623348">
    <property type="component" value="Unassembled WGS sequence"/>
</dbReference>
<evidence type="ECO:0000313" key="2">
    <source>
        <dbReference type="EMBL" id="GAB0194169.1"/>
    </source>
</evidence>
<accession>A0ABC9XAU0</accession>
<evidence type="ECO:0000313" key="3">
    <source>
        <dbReference type="Proteomes" id="UP001623348"/>
    </source>
</evidence>
<sequence>MSSARVGWCGRRLGRSASCGRISETERCRGGSREAAPARRGTGVPGAASRARQARCPGQPARCGCPP</sequence>
<proteinExistence type="predicted"/>
<keyword evidence="3" id="KW-1185">Reference proteome</keyword>
<comment type="caution">
    <text evidence="2">The sequence shown here is derived from an EMBL/GenBank/DDBJ whole genome shotgun (WGS) entry which is preliminary data.</text>
</comment>
<reference evidence="2 3" key="1">
    <citation type="submission" date="2024-06" db="EMBL/GenBank/DDBJ databases">
        <title>The draft genome of Grus japonensis, version 3.</title>
        <authorList>
            <person name="Nabeshima K."/>
            <person name="Suzuki S."/>
            <person name="Onuma M."/>
        </authorList>
    </citation>
    <scope>NUCLEOTIDE SEQUENCE [LARGE SCALE GENOMIC DNA]</scope>
    <source>
        <strain evidence="2 3">451A</strain>
    </source>
</reference>
<dbReference type="EMBL" id="BAAFJT010000010">
    <property type="protein sequence ID" value="GAB0194169.1"/>
    <property type="molecule type" value="Genomic_DNA"/>
</dbReference>
<organism evidence="2 3">
    <name type="scientific">Grus japonensis</name>
    <name type="common">Japanese crane</name>
    <name type="synonym">Red-crowned crane</name>
    <dbReference type="NCBI Taxonomy" id="30415"/>
    <lineage>
        <taxon>Eukaryota</taxon>
        <taxon>Metazoa</taxon>
        <taxon>Chordata</taxon>
        <taxon>Craniata</taxon>
        <taxon>Vertebrata</taxon>
        <taxon>Euteleostomi</taxon>
        <taxon>Archelosauria</taxon>
        <taxon>Archosauria</taxon>
        <taxon>Dinosauria</taxon>
        <taxon>Saurischia</taxon>
        <taxon>Theropoda</taxon>
        <taxon>Coelurosauria</taxon>
        <taxon>Aves</taxon>
        <taxon>Neognathae</taxon>
        <taxon>Neoaves</taxon>
        <taxon>Gruiformes</taxon>
        <taxon>Gruidae</taxon>
        <taxon>Grus</taxon>
    </lineage>
</organism>